<protein>
    <submittedName>
        <fullName evidence="1">Uncharacterized protein</fullName>
    </submittedName>
</protein>
<reference evidence="2" key="1">
    <citation type="journal article" date="2013" name="Nat. Genet.">
        <title>The draft genomes of soft-shell turtle and green sea turtle yield insights into the development and evolution of the turtle-specific body plan.</title>
        <authorList>
            <person name="Wang Z."/>
            <person name="Pascual-Anaya J."/>
            <person name="Zadissa A."/>
            <person name="Li W."/>
            <person name="Niimura Y."/>
            <person name="Huang Z."/>
            <person name="Li C."/>
            <person name="White S."/>
            <person name="Xiong Z."/>
            <person name="Fang D."/>
            <person name="Wang B."/>
            <person name="Ming Y."/>
            <person name="Chen Y."/>
            <person name="Zheng Y."/>
            <person name="Kuraku S."/>
            <person name="Pignatelli M."/>
            <person name="Herrero J."/>
            <person name="Beal K."/>
            <person name="Nozawa M."/>
            <person name="Li Q."/>
            <person name="Wang J."/>
            <person name="Zhang H."/>
            <person name="Yu L."/>
            <person name="Shigenobu S."/>
            <person name="Wang J."/>
            <person name="Liu J."/>
            <person name="Flicek P."/>
            <person name="Searle S."/>
            <person name="Wang J."/>
            <person name="Kuratani S."/>
            <person name="Yin Y."/>
            <person name="Aken B."/>
            <person name="Zhang G."/>
            <person name="Irie N."/>
        </authorList>
    </citation>
    <scope>NUCLEOTIDE SEQUENCE [LARGE SCALE GENOMIC DNA]</scope>
</reference>
<evidence type="ECO:0000313" key="2">
    <source>
        <dbReference type="Proteomes" id="UP000031443"/>
    </source>
</evidence>
<keyword evidence="2" id="KW-1185">Reference proteome</keyword>
<organism evidence="1 2">
    <name type="scientific">Chelonia mydas</name>
    <name type="common">Green sea-turtle</name>
    <name type="synonym">Chelonia agassizi</name>
    <dbReference type="NCBI Taxonomy" id="8469"/>
    <lineage>
        <taxon>Eukaryota</taxon>
        <taxon>Metazoa</taxon>
        <taxon>Chordata</taxon>
        <taxon>Craniata</taxon>
        <taxon>Vertebrata</taxon>
        <taxon>Euteleostomi</taxon>
        <taxon>Archelosauria</taxon>
        <taxon>Testudinata</taxon>
        <taxon>Testudines</taxon>
        <taxon>Cryptodira</taxon>
        <taxon>Durocryptodira</taxon>
        <taxon>Americhelydia</taxon>
        <taxon>Chelonioidea</taxon>
        <taxon>Cheloniidae</taxon>
        <taxon>Chelonia</taxon>
    </lineage>
</organism>
<name>M7BDU1_CHEMY</name>
<accession>M7BDU1</accession>
<gene>
    <name evidence="1" type="ORF">UY3_07491</name>
</gene>
<dbReference type="AlphaFoldDB" id="M7BDU1"/>
<evidence type="ECO:0000313" key="1">
    <source>
        <dbReference type="EMBL" id="EMP35319.1"/>
    </source>
</evidence>
<dbReference type="Proteomes" id="UP000031443">
    <property type="component" value="Unassembled WGS sequence"/>
</dbReference>
<proteinExistence type="predicted"/>
<dbReference type="EMBL" id="KB528690">
    <property type="protein sequence ID" value="EMP35319.1"/>
    <property type="molecule type" value="Genomic_DNA"/>
</dbReference>
<sequence length="73" mass="8655">MEEPVKQKLKLQNVNHILEQQFTKMEKELEAKANFFKLIQRRMRKVTVKRNPDFLLPLPKDCAVLNDLTAHPL</sequence>